<dbReference type="InterPro" id="IPR004358">
    <property type="entry name" value="Sig_transdc_His_kin-like_C"/>
</dbReference>
<dbReference type="Pfam" id="PF08521">
    <property type="entry name" value="2CSK_N"/>
    <property type="match status" value="1"/>
</dbReference>
<dbReference type="InterPro" id="IPR003594">
    <property type="entry name" value="HATPase_dom"/>
</dbReference>
<evidence type="ECO:0000256" key="9">
    <source>
        <dbReference type="ARBA" id="ARBA00022840"/>
    </source>
</evidence>
<evidence type="ECO:0000259" key="14">
    <source>
        <dbReference type="PROSITE" id="PS50109"/>
    </source>
</evidence>
<protein>
    <recommendedName>
        <fullName evidence="3">histidine kinase</fullName>
        <ecNumber evidence="3">2.7.13.3</ecNumber>
    </recommendedName>
</protein>
<feature type="domain" description="HAMP" evidence="15">
    <location>
        <begin position="159"/>
        <end position="212"/>
    </location>
</feature>
<dbReference type="InterPro" id="IPR005467">
    <property type="entry name" value="His_kinase_dom"/>
</dbReference>
<accession>A0A1G5GRJ3</accession>
<evidence type="ECO:0000256" key="11">
    <source>
        <dbReference type="ARBA" id="ARBA00023012"/>
    </source>
</evidence>
<dbReference type="InterPro" id="IPR013727">
    <property type="entry name" value="2CSK_N"/>
</dbReference>
<evidence type="ECO:0000259" key="15">
    <source>
        <dbReference type="PROSITE" id="PS50885"/>
    </source>
</evidence>
<evidence type="ECO:0000256" key="6">
    <source>
        <dbReference type="ARBA" id="ARBA00022692"/>
    </source>
</evidence>
<evidence type="ECO:0000256" key="13">
    <source>
        <dbReference type="SAM" id="Phobius"/>
    </source>
</evidence>
<feature type="transmembrane region" description="Helical" evidence="13">
    <location>
        <begin position="135"/>
        <end position="158"/>
    </location>
</feature>
<evidence type="ECO:0000256" key="1">
    <source>
        <dbReference type="ARBA" id="ARBA00000085"/>
    </source>
</evidence>
<dbReference type="PANTHER" id="PTHR45436">
    <property type="entry name" value="SENSOR HISTIDINE KINASE YKOH"/>
    <property type="match status" value="1"/>
</dbReference>
<dbReference type="GO" id="GO:0005524">
    <property type="term" value="F:ATP binding"/>
    <property type="evidence" value="ECO:0007669"/>
    <property type="project" value="UniProtKB-KW"/>
</dbReference>
<dbReference type="GO" id="GO:0000155">
    <property type="term" value="F:phosphorelay sensor kinase activity"/>
    <property type="evidence" value="ECO:0007669"/>
    <property type="project" value="InterPro"/>
</dbReference>
<keyword evidence="11" id="KW-0902">Two-component regulatory system</keyword>
<evidence type="ECO:0000256" key="12">
    <source>
        <dbReference type="ARBA" id="ARBA00023136"/>
    </source>
</evidence>
<dbReference type="SMART" id="SM00387">
    <property type="entry name" value="HATPase_c"/>
    <property type="match status" value="1"/>
</dbReference>
<dbReference type="CDD" id="cd00082">
    <property type="entry name" value="HisKA"/>
    <property type="match status" value="1"/>
</dbReference>
<gene>
    <name evidence="16" type="ORF">SAMN05661077_2381</name>
</gene>
<evidence type="ECO:0000313" key="17">
    <source>
        <dbReference type="Proteomes" id="UP000183104"/>
    </source>
</evidence>
<evidence type="ECO:0000256" key="3">
    <source>
        <dbReference type="ARBA" id="ARBA00012438"/>
    </source>
</evidence>
<dbReference type="AlphaFoldDB" id="A0A1G5GRJ3"/>
<dbReference type="STRING" id="381306.AN478_01435"/>
<comment type="subcellular location">
    <subcellularLocation>
        <location evidence="2">Membrane</location>
        <topology evidence="2">Multi-pass membrane protein</topology>
    </subcellularLocation>
</comment>
<dbReference type="SUPFAM" id="SSF55874">
    <property type="entry name" value="ATPase domain of HSP90 chaperone/DNA topoisomerase II/histidine kinase"/>
    <property type="match status" value="1"/>
</dbReference>
<evidence type="ECO:0000256" key="10">
    <source>
        <dbReference type="ARBA" id="ARBA00022989"/>
    </source>
</evidence>
<reference evidence="17" key="1">
    <citation type="submission" date="2016-10" db="EMBL/GenBank/DDBJ databases">
        <authorList>
            <person name="Varghese N."/>
        </authorList>
    </citation>
    <scope>NUCLEOTIDE SEQUENCE [LARGE SCALE GENOMIC DNA]</scope>
    <source>
        <strain evidence="17">HL 19</strain>
    </source>
</reference>
<sequence>MALVWAVAAAWIFVSLRAEVNGVLDAKLAESAHMVQNLWDGSAPPESGLESALEAREGEGLTEGLACQVWSLDGQLLSRSDGAPENPLSRIPQGFSDVTAQGVGWRVFAAEAGDGAPRVLVGERQALRDGLANRIAAGLAVPFLLALPALGLAIVFAVRRGLAPLQAATERVERLDTDSLEPLEDGQSAPREVAPLLGAINRLLGRLRETLARERRFLADAAHQLRTPLAALKTQAQVARGAPDAEARERALDQVVRGTDRADRLVRQLLTLARFDEDTEHPGQSLELDGVVEDAVGAVRRDQGLAAEAIELHVPAAPVRVQGDAAALEEMVRNLVENAVQYGGKDGPVTVRLEAEPLRITVTDRGPGLPEEERERVLERFYRPAGSPGSGSGLGLSVAARVAALHGGRLRLEANPEGAGLVAVVELAAQPADG</sequence>
<dbReference type="SUPFAM" id="SSF47384">
    <property type="entry name" value="Homodimeric domain of signal transducing histidine kinase"/>
    <property type="match status" value="1"/>
</dbReference>
<feature type="domain" description="Histidine kinase" evidence="14">
    <location>
        <begin position="220"/>
        <end position="431"/>
    </location>
</feature>
<keyword evidence="6 13" id="KW-0812">Transmembrane</keyword>
<dbReference type="PROSITE" id="PS50109">
    <property type="entry name" value="HIS_KIN"/>
    <property type="match status" value="1"/>
</dbReference>
<proteinExistence type="predicted"/>
<dbReference type="InterPro" id="IPR050428">
    <property type="entry name" value="TCS_sensor_his_kinase"/>
</dbReference>
<dbReference type="Proteomes" id="UP000183104">
    <property type="component" value="Unassembled WGS sequence"/>
</dbReference>
<dbReference type="PANTHER" id="PTHR45436:SF14">
    <property type="entry name" value="SENSOR PROTEIN QSEC"/>
    <property type="match status" value="1"/>
</dbReference>
<evidence type="ECO:0000313" key="16">
    <source>
        <dbReference type="EMBL" id="SCY53278.1"/>
    </source>
</evidence>
<keyword evidence="4" id="KW-0597">Phosphoprotein</keyword>
<name>A0A1G5GRJ3_9GAMM</name>
<dbReference type="InterPro" id="IPR036890">
    <property type="entry name" value="HATPase_C_sf"/>
</dbReference>
<dbReference type="Pfam" id="PF00512">
    <property type="entry name" value="HisKA"/>
    <property type="match status" value="1"/>
</dbReference>
<keyword evidence="7" id="KW-0547">Nucleotide-binding</keyword>
<dbReference type="EC" id="2.7.13.3" evidence="3"/>
<keyword evidence="17" id="KW-1185">Reference proteome</keyword>
<keyword evidence="10 13" id="KW-1133">Transmembrane helix</keyword>
<dbReference type="InterPro" id="IPR036097">
    <property type="entry name" value="HisK_dim/P_sf"/>
</dbReference>
<dbReference type="InterPro" id="IPR003661">
    <property type="entry name" value="HisK_dim/P_dom"/>
</dbReference>
<dbReference type="PRINTS" id="PR00344">
    <property type="entry name" value="BCTRLSENSOR"/>
</dbReference>
<dbReference type="SMART" id="SM00388">
    <property type="entry name" value="HisKA"/>
    <property type="match status" value="1"/>
</dbReference>
<keyword evidence="12 13" id="KW-0472">Membrane</keyword>
<keyword evidence="5" id="KW-0808">Transferase</keyword>
<dbReference type="PROSITE" id="PS50885">
    <property type="entry name" value="HAMP"/>
    <property type="match status" value="1"/>
</dbReference>
<evidence type="ECO:0000256" key="5">
    <source>
        <dbReference type="ARBA" id="ARBA00022679"/>
    </source>
</evidence>
<evidence type="ECO:0000256" key="8">
    <source>
        <dbReference type="ARBA" id="ARBA00022777"/>
    </source>
</evidence>
<dbReference type="EMBL" id="FMUN01000007">
    <property type="protein sequence ID" value="SCY53278.1"/>
    <property type="molecule type" value="Genomic_DNA"/>
</dbReference>
<dbReference type="GO" id="GO:0005886">
    <property type="term" value="C:plasma membrane"/>
    <property type="evidence" value="ECO:0007669"/>
    <property type="project" value="TreeGrafter"/>
</dbReference>
<dbReference type="Gene3D" id="1.10.287.130">
    <property type="match status" value="1"/>
</dbReference>
<evidence type="ECO:0000256" key="4">
    <source>
        <dbReference type="ARBA" id="ARBA00022553"/>
    </source>
</evidence>
<evidence type="ECO:0000256" key="2">
    <source>
        <dbReference type="ARBA" id="ARBA00004141"/>
    </source>
</evidence>
<organism evidence="16 17">
    <name type="scientific">Thiohalorhabdus denitrificans</name>
    <dbReference type="NCBI Taxonomy" id="381306"/>
    <lineage>
        <taxon>Bacteria</taxon>
        <taxon>Pseudomonadati</taxon>
        <taxon>Pseudomonadota</taxon>
        <taxon>Gammaproteobacteria</taxon>
        <taxon>Thiohalorhabdales</taxon>
        <taxon>Thiohalorhabdaceae</taxon>
        <taxon>Thiohalorhabdus</taxon>
    </lineage>
</organism>
<keyword evidence="8 16" id="KW-0418">Kinase</keyword>
<dbReference type="InterPro" id="IPR003660">
    <property type="entry name" value="HAMP_dom"/>
</dbReference>
<dbReference type="Gene3D" id="3.30.565.10">
    <property type="entry name" value="Histidine kinase-like ATPase, C-terminal domain"/>
    <property type="match status" value="1"/>
</dbReference>
<evidence type="ECO:0000256" key="7">
    <source>
        <dbReference type="ARBA" id="ARBA00022741"/>
    </source>
</evidence>
<dbReference type="Pfam" id="PF02518">
    <property type="entry name" value="HATPase_c"/>
    <property type="match status" value="1"/>
</dbReference>
<comment type="catalytic activity">
    <reaction evidence="1">
        <text>ATP + protein L-histidine = ADP + protein N-phospho-L-histidine.</text>
        <dbReference type="EC" id="2.7.13.3"/>
    </reaction>
</comment>
<keyword evidence="9" id="KW-0067">ATP-binding</keyword>